<sequence length="458" mass="53425">MQYPPLPDLLPYYREQPQYPNKNLEHKKSQNCRIRIRALPPVIPSFKTPRCPNKTARDVLNSWNDHTNDPDYYDDDFEYFVDELEDLEKISADVINGPDLKQRATEFKPEDSILERLPTELREMIFIFCGRNTFCSADQGPRLLKALRGQRRAYTHALAIFERLNSYELGAELRNHTSEICHKVHDMTGLMTVNKAPRNVSSQSNSNDSELAESDLKLTLQSVNASPARDSGRIHENLKYYGDFTASTPSTVLYDLVRQLHSANHIRDVQFSQELSLTRERSSRIILCQNDQGDWTFLKNFLTLVPCRRFKRVIIQLPNPENYRVNAASRYDIYYRDNHYESYRAKQDAFVLAVIESINQKVGVRGVVLGRSKDSLSGFCIWEAPEGRYMDWHRDVIEPWALRGGFGKTFLDYENNFFELRESTSRSCFVYVFIDVFFACYGNSRRKEDANMCYERQD</sequence>
<accession>A0A4Z1HCM2</accession>
<dbReference type="OrthoDB" id="3535787at2759"/>
<organism evidence="1 2">
    <name type="scientific">Botryotinia convoluta</name>
    <dbReference type="NCBI Taxonomy" id="54673"/>
    <lineage>
        <taxon>Eukaryota</taxon>
        <taxon>Fungi</taxon>
        <taxon>Dikarya</taxon>
        <taxon>Ascomycota</taxon>
        <taxon>Pezizomycotina</taxon>
        <taxon>Leotiomycetes</taxon>
        <taxon>Helotiales</taxon>
        <taxon>Sclerotiniaceae</taxon>
        <taxon>Botryotinia</taxon>
    </lineage>
</organism>
<gene>
    <name evidence="1" type="ORF">BCON_0301g00020</name>
</gene>
<comment type="caution">
    <text evidence="1">The sequence shown here is derived from an EMBL/GenBank/DDBJ whole genome shotgun (WGS) entry which is preliminary data.</text>
</comment>
<evidence type="ECO:0000313" key="1">
    <source>
        <dbReference type="EMBL" id="TGO46918.1"/>
    </source>
</evidence>
<dbReference type="Proteomes" id="UP000297527">
    <property type="component" value="Unassembled WGS sequence"/>
</dbReference>
<keyword evidence="2" id="KW-1185">Reference proteome</keyword>
<protein>
    <submittedName>
        <fullName evidence="1">Uncharacterized protein</fullName>
    </submittedName>
</protein>
<evidence type="ECO:0000313" key="2">
    <source>
        <dbReference type="Proteomes" id="UP000297527"/>
    </source>
</evidence>
<name>A0A4Z1HCM2_9HELO</name>
<proteinExistence type="predicted"/>
<dbReference type="EMBL" id="PQXN01000300">
    <property type="protein sequence ID" value="TGO46918.1"/>
    <property type="molecule type" value="Genomic_DNA"/>
</dbReference>
<reference evidence="1 2" key="1">
    <citation type="submission" date="2017-12" db="EMBL/GenBank/DDBJ databases">
        <title>Comparative genomics of Botrytis spp.</title>
        <authorList>
            <person name="Valero-Jimenez C.A."/>
            <person name="Tapia P."/>
            <person name="Veloso J."/>
            <person name="Silva-Moreno E."/>
            <person name="Staats M."/>
            <person name="Valdes J.H."/>
            <person name="Van Kan J.A.L."/>
        </authorList>
    </citation>
    <scope>NUCLEOTIDE SEQUENCE [LARGE SCALE GENOMIC DNA]</scope>
    <source>
        <strain evidence="1 2">MUCL11595</strain>
    </source>
</reference>
<dbReference type="AlphaFoldDB" id="A0A4Z1HCM2"/>